<proteinExistence type="predicted"/>
<dbReference type="Proteomes" id="UP000278673">
    <property type="component" value="Unassembled WGS sequence"/>
</dbReference>
<evidence type="ECO:0000313" key="3">
    <source>
        <dbReference type="Proteomes" id="UP000278673"/>
    </source>
</evidence>
<dbReference type="AlphaFoldDB" id="A0A3M2LBR8"/>
<dbReference type="GO" id="GO:0042602">
    <property type="term" value="F:riboflavin reductase (NADPH) activity"/>
    <property type="evidence" value="ECO:0007669"/>
    <property type="project" value="TreeGrafter"/>
</dbReference>
<dbReference type="SUPFAM" id="SSF51735">
    <property type="entry name" value="NAD(P)-binding Rossmann-fold domains"/>
    <property type="match status" value="1"/>
</dbReference>
<dbReference type="InterPro" id="IPR051606">
    <property type="entry name" value="Polyketide_Oxido-like"/>
</dbReference>
<dbReference type="PANTHER" id="PTHR43355">
    <property type="entry name" value="FLAVIN REDUCTASE (NADPH)"/>
    <property type="match status" value="1"/>
</dbReference>
<evidence type="ECO:0000313" key="2">
    <source>
        <dbReference type="EMBL" id="RMI34526.1"/>
    </source>
</evidence>
<dbReference type="GO" id="GO:0004074">
    <property type="term" value="F:biliverdin reductase [NAD(P)H] activity"/>
    <property type="evidence" value="ECO:0007669"/>
    <property type="project" value="TreeGrafter"/>
</dbReference>
<dbReference type="InterPro" id="IPR036291">
    <property type="entry name" value="NAD(P)-bd_dom_sf"/>
</dbReference>
<keyword evidence="3" id="KW-1185">Reference proteome</keyword>
<dbReference type="EMBL" id="RFFJ01000176">
    <property type="protein sequence ID" value="RMI34526.1"/>
    <property type="molecule type" value="Genomic_DNA"/>
</dbReference>
<reference evidence="2 3" key="1">
    <citation type="submission" date="2018-10" db="EMBL/GenBank/DDBJ databases">
        <title>Isolation, diversity and antifungal activity of actinobacteria from wheat.</title>
        <authorList>
            <person name="Han C."/>
        </authorList>
    </citation>
    <scope>NUCLEOTIDE SEQUENCE [LARGE SCALE GENOMIC DNA]</scope>
    <source>
        <strain evidence="2 3">NEAU-YY642</strain>
    </source>
</reference>
<protein>
    <submittedName>
        <fullName evidence="2">NAD-dependent epimerase/dehydratase family protein</fullName>
    </submittedName>
</protein>
<organism evidence="2 3">
    <name type="scientific">Streptomyces triticirhizae</name>
    <dbReference type="NCBI Taxonomy" id="2483353"/>
    <lineage>
        <taxon>Bacteria</taxon>
        <taxon>Bacillati</taxon>
        <taxon>Actinomycetota</taxon>
        <taxon>Actinomycetes</taxon>
        <taxon>Kitasatosporales</taxon>
        <taxon>Streptomycetaceae</taxon>
        <taxon>Streptomyces</taxon>
    </lineage>
</organism>
<sequence>MRITVLGATGGVGGEVVRQGLAAGHRVTAVVRDPARLAMREHTALTVVTADALSAAELTPAVEGADAVLSAMGAAGRRAPLRVATGSAEALVAAMRTAGVRRLLAVSAAPLNSTGAGQPWLTRTVLNGLLWRVFGAAYRDLEGMERVLSGSGLAWTAVRPPRLTDAAGRGSYRLVVDGGPPGNSVARADVARALLDLVEREDTVGRAVGVSA</sequence>
<dbReference type="Pfam" id="PF13460">
    <property type="entry name" value="NAD_binding_10"/>
    <property type="match status" value="1"/>
</dbReference>
<comment type="caution">
    <text evidence="2">The sequence shown here is derived from an EMBL/GenBank/DDBJ whole genome shotgun (WGS) entry which is preliminary data.</text>
</comment>
<dbReference type="RefSeq" id="WP_122399106.1">
    <property type="nucleotide sequence ID" value="NZ_RFFJ01000176.1"/>
</dbReference>
<feature type="domain" description="NAD(P)-binding" evidence="1">
    <location>
        <begin position="7"/>
        <end position="200"/>
    </location>
</feature>
<dbReference type="Gene3D" id="3.40.50.720">
    <property type="entry name" value="NAD(P)-binding Rossmann-like Domain"/>
    <property type="match status" value="1"/>
</dbReference>
<accession>A0A3M2LBR8</accession>
<evidence type="ECO:0000259" key="1">
    <source>
        <dbReference type="Pfam" id="PF13460"/>
    </source>
</evidence>
<name>A0A3M2LBR8_9ACTN</name>
<gene>
    <name evidence="2" type="ORF">EBN88_23725</name>
</gene>
<dbReference type="InterPro" id="IPR016040">
    <property type="entry name" value="NAD(P)-bd_dom"/>
</dbReference>
<dbReference type="PANTHER" id="PTHR43355:SF2">
    <property type="entry name" value="FLAVIN REDUCTASE (NADPH)"/>
    <property type="match status" value="1"/>
</dbReference>